<dbReference type="InterPro" id="IPR036397">
    <property type="entry name" value="RNaseH_sf"/>
</dbReference>
<dbReference type="GO" id="GO:0000729">
    <property type="term" value="P:DNA double-strand break processing"/>
    <property type="evidence" value="ECO:0007669"/>
    <property type="project" value="TreeGrafter"/>
</dbReference>
<dbReference type="GO" id="GO:0005634">
    <property type="term" value="C:nucleus"/>
    <property type="evidence" value="ECO:0007669"/>
    <property type="project" value="TreeGrafter"/>
</dbReference>
<dbReference type="Proteomes" id="UP000046395">
    <property type="component" value="Unassembled WGS sequence"/>
</dbReference>
<accession>A0A5S6QQ13</accession>
<dbReference type="InterPro" id="IPR001888">
    <property type="entry name" value="Transposase_1"/>
</dbReference>
<dbReference type="GO" id="GO:0003690">
    <property type="term" value="F:double-stranded DNA binding"/>
    <property type="evidence" value="ECO:0007669"/>
    <property type="project" value="TreeGrafter"/>
</dbReference>
<keyword evidence="1" id="KW-1185">Reference proteome</keyword>
<dbReference type="InterPro" id="IPR052709">
    <property type="entry name" value="Transposase-MT_Hybrid"/>
</dbReference>
<dbReference type="GO" id="GO:0042800">
    <property type="term" value="F:histone H3K4 methyltransferase activity"/>
    <property type="evidence" value="ECO:0007669"/>
    <property type="project" value="TreeGrafter"/>
</dbReference>
<sequence>MNKNESPKHFPKPKVHQKKVMVSVWWTTAGVVHYKVFGTGETVTSGNYCNEIEIMQQKLQQMRPALVNRIEPVLFLDNARPYVEQKTVKELNGLGIHPGRVRETRRYKAEEAVTVDGACPGGDGGKGEGQRYAVVDQRKPSAGAAAGSSRLLCRPPPCFSPDTDVDIWLSRLNDYLEPNDVPEAKWMAVFKSFVNDEVYSVLAEEGPMATFGELTTCLKRRNGPGRVTVGDLDAFHS</sequence>
<reference evidence="2" key="1">
    <citation type="submission" date="2019-12" db="UniProtKB">
        <authorList>
            <consortium name="WormBaseParasite"/>
        </authorList>
    </citation>
    <scope>IDENTIFICATION</scope>
</reference>
<proteinExistence type="predicted"/>
<evidence type="ECO:0000313" key="1">
    <source>
        <dbReference type="Proteomes" id="UP000046395"/>
    </source>
</evidence>
<dbReference type="GO" id="GO:0003697">
    <property type="term" value="F:single-stranded DNA binding"/>
    <property type="evidence" value="ECO:0007669"/>
    <property type="project" value="TreeGrafter"/>
</dbReference>
<dbReference type="GO" id="GO:0035861">
    <property type="term" value="C:site of double-strand break"/>
    <property type="evidence" value="ECO:0007669"/>
    <property type="project" value="TreeGrafter"/>
</dbReference>
<dbReference type="GO" id="GO:0031297">
    <property type="term" value="P:replication fork processing"/>
    <property type="evidence" value="ECO:0007669"/>
    <property type="project" value="TreeGrafter"/>
</dbReference>
<dbReference type="GO" id="GO:0006303">
    <property type="term" value="P:double-strand break repair via nonhomologous end joining"/>
    <property type="evidence" value="ECO:0007669"/>
    <property type="project" value="TreeGrafter"/>
</dbReference>
<dbReference type="GO" id="GO:0000793">
    <property type="term" value="C:condensed chromosome"/>
    <property type="evidence" value="ECO:0007669"/>
    <property type="project" value="TreeGrafter"/>
</dbReference>
<protein>
    <submittedName>
        <fullName evidence="2">Tc1-like transposase DDE domain-containing protein</fullName>
    </submittedName>
</protein>
<dbReference type="GO" id="GO:0044774">
    <property type="term" value="P:mitotic DNA integrity checkpoint signaling"/>
    <property type="evidence" value="ECO:0007669"/>
    <property type="project" value="TreeGrafter"/>
</dbReference>
<evidence type="ECO:0000313" key="2">
    <source>
        <dbReference type="WBParaSite" id="TMUE_2000009325.1"/>
    </source>
</evidence>
<dbReference type="AlphaFoldDB" id="A0A5S6QQ13"/>
<dbReference type="Gene3D" id="3.30.420.10">
    <property type="entry name" value="Ribonuclease H-like superfamily/Ribonuclease H"/>
    <property type="match status" value="1"/>
</dbReference>
<dbReference type="STRING" id="70415.A0A5S6QQ13"/>
<dbReference type="WBParaSite" id="TMUE_2000009325.1">
    <property type="protein sequence ID" value="TMUE_2000009325.1"/>
    <property type="gene ID" value="WBGene00286055"/>
</dbReference>
<dbReference type="GO" id="GO:0000014">
    <property type="term" value="F:single-stranded DNA endodeoxyribonuclease activity"/>
    <property type="evidence" value="ECO:0007669"/>
    <property type="project" value="TreeGrafter"/>
</dbReference>
<dbReference type="PANTHER" id="PTHR46060">
    <property type="entry name" value="MARINER MOS1 TRANSPOSASE-LIKE PROTEIN"/>
    <property type="match status" value="1"/>
</dbReference>
<dbReference type="GO" id="GO:0044547">
    <property type="term" value="F:DNA topoisomerase binding"/>
    <property type="evidence" value="ECO:0007669"/>
    <property type="project" value="TreeGrafter"/>
</dbReference>
<name>A0A5S6QQ13_TRIMR</name>
<dbReference type="Pfam" id="PF01359">
    <property type="entry name" value="Transposase_1"/>
    <property type="match status" value="1"/>
</dbReference>
<dbReference type="PANTHER" id="PTHR46060:SF2">
    <property type="entry name" value="HISTONE-LYSINE N-METHYLTRANSFERASE SETMAR"/>
    <property type="match status" value="1"/>
</dbReference>
<dbReference type="GO" id="GO:0046975">
    <property type="term" value="F:histone H3K36 methyltransferase activity"/>
    <property type="evidence" value="ECO:0007669"/>
    <property type="project" value="TreeGrafter"/>
</dbReference>
<organism evidence="1 2">
    <name type="scientific">Trichuris muris</name>
    <name type="common">Mouse whipworm</name>
    <dbReference type="NCBI Taxonomy" id="70415"/>
    <lineage>
        <taxon>Eukaryota</taxon>
        <taxon>Metazoa</taxon>
        <taxon>Ecdysozoa</taxon>
        <taxon>Nematoda</taxon>
        <taxon>Enoplea</taxon>
        <taxon>Dorylaimia</taxon>
        <taxon>Trichinellida</taxon>
        <taxon>Trichuridae</taxon>
        <taxon>Trichuris</taxon>
    </lineage>
</organism>
<dbReference type="GO" id="GO:0015074">
    <property type="term" value="P:DNA integration"/>
    <property type="evidence" value="ECO:0007669"/>
    <property type="project" value="TreeGrafter"/>
</dbReference>